<evidence type="ECO:0000313" key="6">
    <source>
        <dbReference type="Proteomes" id="UP000796880"/>
    </source>
</evidence>
<protein>
    <recommendedName>
        <fullName evidence="4">Dirigent protein</fullName>
    </recommendedName>
</protein>
<accession>A0A8K0H0W6</accession>
<dbReference type="AlphaFoldDB" id="A0A8K0H0W6"/>
<keyword evidence="6" id="KW-1185">Reference proteome</keyword>
<name>A0A8K0H0W6_9ROSA</name>
<comment type="function">
    <text evidence="4">Dirigent proteins impart stereoselectivity on the phenoxy radical-coupling reaction, yielding optically active lignans from two molecules of coniferyl alcohol in the biosynthesis of lignans, flavonolignans, and alkaloids and thus plays a central role in plant secondary metabolism.</text>
</comment>
<dbReference type="Gene3D" id="2.40.480.10">
    <property type="entry name" value="Allene oxide cyclase-like"/>
    <property type="match status" value="1"/>
</dbReference>
<dbReference type="GO" id="GO:0048046">
    <property type="term" value="C:apoplast"/>
    <property type="evidence" value="ECO:0007669"/>
    <property type="project" value="UniProtKB-SubCell"/>
</dbReference>
<evidence type="ECO:0000256" key="2">
    <source>
        <dbReference type="ARBA" id="ARBA00011738"/>
    </source>
</evidence>
<dbReference type="OrthoDB" id="1925209at2759"/>
<evidence type="ECO:0000256" key="1">
    <source>
        <dbReference type="ARBA" id="ARBA00010746"/>
    </source>
</evidence>
<comment type="caution">
    <text evidence="5">The sequence shown here is derived from an EMBL/GenBank/DDBJ whole genome shotgun (WGS) entry which is preliminary data.</text>
</comment>
<evidence type="ECO:0000256" key="4">
    <source>
        <dbReference type="RuleBase" id="RU363099"/>
    </source>
</evidence>
<dbReference type="InterPro" id="IPR004265">
    <property type="entry name" value="Dirigent"/>
</dbReference>
<reference evidence="5" key="1">
    <citation type="submission" date="2020-03" db="EMBL/GenBank/DDBJ databases">
        <title>A high-quality chromosome-level genome assembly of a woody plant with both climbing and erect habits, Rhamnella rubrinervis.</title>
        <authorList>
            <person name="Lu Z."/>
            <person name="Yang Y."/>
            <person name="Zhu X."/>
            <person name="Sun Y."/>
        </authorList>
    </citation>
    <scope>NUCLEOTIDE SEQUENCE</scope>
    <source>
        <strain evidence="5">BYM</strain>
        <tissue evidence="5">Leaf</tissue>
    </source>
</reference>
<gene>
    <name evidence="5" type="ORF">FNV43_RR13327</name>
</gene>
<dbReference type="Proteomes" id="UP000796880">
    <property type="component" value="Unassembled WGS sequence"/>
</dbReference>
<comment type="subunit">
    <text evidence="2 4">Homodimer.</text>
</comment>
<sequence>MAETALARIAMLYSLIAFVALAATSLKVVATKYQNLKETNIVFYLHDYESGRNLTVNSVAGVPRSRWGILDFGTVFVCDDKMTAAYDWKSEQIGRAQGIFINSALDGSDLHMLMSLVFTNKEFSGSTLEIQGANRFYQKYRDLSVVSGTGMFRLARGFATLETVFLDILSSNAIIRWNVTVFHF</sequence>
<comment type="subcellular location">
    <subcellularLocation>
        <location evidence="4">Secreted</location>
        <location evidence="4">Extracellular space</location>
        <location evidence="4">Apoplast</location>
    </subcellularLocation>
</comment>
<dbReference type="InterPro" id="IPR044859">
    <property type="entry name" value="Allene_oxi_cyc_Dirigent"/>
</dbReference>
<dbReference type="Pfam" id="PF03018">
    <property type="entry name" value="Dirigent"/>
    <property type="match status" value="1"/>
</dbReference>
<comment type="similarity">
    <text evidence="1 4">Belongs to the plant dirigent protein family.</text>
</comment>
<keyword evidence="4" id="KW-0052">Apoplast</keyword>
<dbReference type="PANTHER" id="PTHR21495">
    <property type="entry name" value="NUCLEOPORIN-RELATED"/>
    <property type="match status" value="1"/>
</dbReference>
<dbReference type="EMBL" id="VOIH02000006">
    <property type="protein sequence ID" value="KAF3443637.1"/>
    <property type="molecule type" value="Genomic_DNA"/>
</dbReference>
<evidence type="ECO:0000313" key="5">
    <source>
        <dbReference type="EMBL" id="KAF3443637.1"/>
    </source>
</evidence>
<evidence type="ECO:0000256" key="3">
    <source>
        <dbReference type="ARBA" id="ARBA00022525"/>
    </source>
</evidence>
<keyword evidence="3 4" id="KW-0964">Secreted</keyword>
<proteinExistence type="inferred from homology"/>
<dbReference type="GO" id="GO:0009699">
    <property type="term" value="P:phenylpropanoid biosynthetic process"/>
    <property type="evidence" value="ECO:0007669"/>
    <property type="project" value="UniProtKB-ARBA"/>
</dbReference>
<organism evidence="5 6">
    <name type="scientific">Rhamnella rubrinervis</name>
    <dbReference type="NCBI Taxonomy" id="2594499"/>
    <lineage>
        <taxon>Eukaryota</taxon>
        <taxon>Viridiplantae</taxon>
        <taxon>Streptophyta</taxon>
        <taxon>Embryophyta</taxon>
        <taxon>Tracheophyta</taxon>
        <taxon>Spermatophyta</taxon>
        <taxon>Magnoliopsida</taxon>
        <taxon>eudicotyledons</taxon>
        <taxon>Gunneridae</taxon>
        <taxon>Pentapetalae</taxon>
        <taxon>rosids</taxon>
        <taxon>fabids</taxon>
        <taxon>Rosales</taxon>
        <taxon>Rhamnaceae</taxon>
        <taxon>rhamnoid group</taxon>
        <taxon>Rhamneae</taxon>
        <taxon>Rhamnella</taxon>
    </lineage>
</organism>